<dbReference type="Pfam" id="PF00593">
    <property type="entry name" value="TonB_dep_Rec_b-barrel"/>
    <property type="match status" value="1"/>
</dbReference>
<accession>A0ABR6NDV6</accession>
<comment type="caution">
    <text evidence="5">The sequence shown here is derived from an EMBL/GenBank/DDBJ whole genome shotgun (WGS) entry which is preliminary data.</text>
</comment>
<evidence type="ECO:0000259" key="4">
    <source>
        <dbReference type="Pfam" id="PF00593"/>
    </source>
</evidence>
<dbReference type="InterPro" id="IPR036942">
    <property type="entry name" value="Beta-barrel_TonB_sf"/>
</dbReference>
<evidence type="ECO:0000256" key="3">
    <source>
        <dbReference type="ARBA" id="ARBA00023237"/>
    </source>
</evidence>
<dbReference type="PANTHER" id="PTHR47234">
    <property type="match status" value="1"/>
</dbReference>
<comment type="subcellular location">
    <subcellularLocation>
        <location evidence="1">Cell outer membrane</location>
    </subcellularLocation>
</comment>
<dbReference type="InterPro" id="IPR000531">
    <property type="entry name" value="Beta-barrel_TonB"/>
</dbReference>
<dbReference type="Proteomes" id="UP001138540">
    <property type="component" value="Unassembled WGS sequence"/>
</dbReference>
<keyword evidence="2" id="KW-0472">Membrane</keyword>
<evidence type="ECO:0000256" key="1">
    <source>
        <dbReference type="ARBA" id="ARBA00004442"/>
    </source>
</evidence>
<feature type="domain" description="TonB-dependent receptor-like beta-barrel" evidence="4">
    <location>
        <begin position="77"/>
        <end position="567"/>
    </location>
</feature>
<evidence type="ECO:0000313" key="6">
    <source>
        <dbReference type="Proteomes" id="UP001138540"/>
    </source>
</evidence>
<proteinExistence type="predicted"/>
<organism evidence="5 6">
    <name type="scientific">Sphingobium lignivorans</name>
    <dbReference type="NCBI Taxonomy" id="2735886"/>
    <lineage>
        <taxon>Bacteria</taxon>
        <taxon>Pseudomonadati</taxon>
        <taxon>Pseudomonadota</taxon>
        <taxon>Alphaproteobacteria</taxon>
        <taxon>Sphingomonadales</taxon>
        <taxon>Sphingomonadaceae</taxon>
        <taxon>Sphingobium</taxon>
    </lineage>
</organism>
<dbReference type="Gene3D" id="2.40.170.20">
    <property type="entry name" value="TonB-dependent receptor, beta-barrel domain"/>
    <property type="match status" value="1"/>
</dbReference>
<dbReference type="RefSeq" id="WP_260394767.1">
    <property type="nucleotide sequence ID" value="NZ_JACHKA010000001.1"/>
</dbReference>
<keyword evidence="5" id="KW-0675">Receptor</keyword>
<name>A0ABR6NDV6_9SPHN</name>
<dbReference type="PANTHER" id="PTHR47234:SF2">
    <property type="entry name" value="TONB-DEPENDENT RECEPTOR"/>
    <property type="match status" value="1"/>
</dbReference>
<keyword evidence="6" id="KW-1185">Reference proteome</keyword>
<dbReference type="EMBL" id="JACHKA010000001">
    <property type="protein sequence ID" value="MBB5985465.1"/>
    <property type="molecule type" value="Genomic_DNA"/>
</dbReference>
<evidence type="ECO:0000313" key="5">
    <source>
        <dbReference type="EMBL" id="MBB5985465.1"/>
    </source>
</evidence>
<reference evidence="5 6" key="1">
    <citation type="submission" date="2020-08" db="EMBL/GenBank/DDBJ databases">
        <title>Exploring microbial biodiversity for novel pathways involved in the catabolism of aromatic compounds derived from lignin.</title>
        <authorList>
            <person name="Elkins J."/>
        </authorList>
    </citation>
    <scope>NUCLEOTIDE SEQUENCE [LARGE SCALE GENOMIC DNA]</scope>
    <source>
        <strain evidence="5 6">B1D3A</strain>
    </source>
</reference>
<sequence>MSYEVTDNIELFGQVSWNQTKNLGWLGVQMNQGNVTIQRDNAFIPEELRERMVAEGIQSFALGTTNADLPIRKNDGVRETERYVVGANGHFELLGTTMRWDAYYQKGITRTREMARDITNNARLAAATDAVFHPDTGEIVCRSSIANPGNGCVPLNRLGIGVADPAALDYVLGNPFRRQKFEQDVFAANLSFNAFDLPAGAVAIAVGAEHRKEKVSGEVDPDFQSGWFVGNFRATNGQYDVTEAYVELLVPIVEGLEFNGAVRGTDYSTSGYVTTWKAGLTYEPIPDIRLRATRSRDIRAPNLGELFTAGSTRTNVLIDPFNGNTTVQFSGTTQGNLGLDPEKADQWGIGAVFEPTFLRGFAMSVDFYDIKLNGGISSATAQTIVDRCFEGVQQYCAAIVRGPNAFGTNLQVFESPFNFATQHAQGLDFEASYRTPLDRLASSLGGDLLVRAMATRYIKNYVDDGLTTPTDSVGENAGSGPPKWLYRVQATYTNDPVSITLIGRGVSAGVYDNSFITCTSGCPASTADNRTINSNRIDGAFYVDANITYDFSVLGEESQLFFNVRNLFNKDPAIVAGGGQGAAGSAYATPSTNQSLYDLLGRTFRVGLRFKF</sequence>
<dbReference type="SUPFAM" id="SSF56935">
    <property type="entry name" value="Porins"/>
    <property type="match status" value="1"/>
</dbReference>
<gene>
    <name evidence="5" type="ORF">HNP60_001439</name>
</gene>
<evidence type="ECO:0000256" key="2">
    <source>
        <dbReference type="ARBA" id="ARBA00023136"/>
    </source>
</evidence>
<keyword evidence="3" id="KW-0998">Cell outer membrane</keyword>
<protein>
    <submittedName>
        <fullName evidence="5">Outer membrane receptor protein involved in Fe transport</fullName>
    </submittedName>
</protein>